<protein>
    <recommendedName>
        <fullName evidence="11">ascorbate ferrireductase (transmembrane)</fullName>
        <ecNumber evidence="11">7.2.1.3</ecNumber>
    </recommendedName>
</protein>
<name>A0A9P0N3K6_SPOLI</name>
<feature type="transmembrane region" description="Helical" evidence="12">
    <location>
        <begin position="32"/>
        <end position="53"/>
    </location>
</feature>
<evidence type="ECO:0000256" key="1">
    <source>
        <dbReference type="ARBA" id="ARBA00001970"/>
    </source>
</evidence>
<evidence type="ECO:0000256" key="4">
    <source>
        <dbReference type="ARBA" id="ARBA00022617"/>
    </source>
</evidence>
<keyword evidence="5 12" id="KW-0812">Transmembrane</keyword>
<evidence type="ECO:0000256" key="2">
    <source>
        <dbReference type="ARBA" id="ARBA00004141"/>
    </source>
</evidence>
<dbReference type="Pfam" id="PF03188">
    <property type="entry name" value="Cytochrom_B561"/>
    <property type="match status" value="1"/>
</dbReference>
<dbReference type="EC" id="7.2.1.3" evidence="11"/>
<feature type="domain" description="Cytochrome b561" evidence="13">
    <location>
        <begin position="28"/>
        <end position="227"/>
    </location>
</feature>
<keyword evidence="10 12" id="KW-0472">Membrane</keyword>
<evidence type="ECO:0000256" key="6">
    <source>
        <dbReference type="ARBA" id="ARBA00022723"/>
    </source>
</evidence>
<dbReference type="GO" id="GO:0016020">
    <property type="term" value="C:membrane"/>
    <property type="evidence" value="ECO:0007669"/>
    <property type="project" value="UniProtKB-SubCell"/>
</dbReference>
<keyword evidence="4" id="KW-0349">Heme</keyword>
<gene>
    <name evidence="14" type="ORF">SPLIT_LOCUS5625</name>
</gene>
<keyword evidence="9" id="KW-0408">Iron</keyword>
<feature type="transmembrane region" description="Helical" evidence="12">
    <location>
        <begin position="134"/>
        <end position="155"/>
    </location>
</feature>
<dbReference type="GO" id="GO:0140571">
    <property type="term" value="F:transmembrane ascorbate ferrireductase activity"/>
    <property type="evidence" value="ECO:0007669"/>
    <property type="project" value="UniProtKB-EC"/>
</dbReference>
<organism evidence="14 15">
    <name type="scientific">Spodoptera littoralis</name>
    <name type="common">Egyptian cotton leafworm</name>
    <dbReference type="NCBI Taxonomy" id="7109"/>
    <lineage>
        <taxon>Eukaryota</taxon>
        <taxon>Metazoa</taxon>
        <taxon>Ecdysozoa</taxon>
        <taxon>Arthropoda</taxon>
        <taxon>Hexapoda</taxon>
        <taxon>Insecta</taxon>
        <taxon>Pterygota</taxon>
        <taxon>Neoptera</taxon>
        <taxon>Endopterygota</taxon>
        <taxon>Lepidoptera</taxon>
        <taxon>Glossata</taxon>
        <taxon>Ditrysia</taxon>
        <taxon>Noctuoidea</taxon>
        <taxon>Noctuidae</taxon>
        <taxon>Amphipyrinae</taxon>
        <taxon>Spodoptera</taxon>
    </lineage>
</organism>
<dbReference type="Proteomes" id="UP001153321">
    <property type="component" value="Chromosome 20"/>
</dbReference>
<dbReference type="PANTHER" id="PTHR15422">
    <property type="entry name" value="OS05G0565100 PROTEIN"/>
    <property type="match status" value="1"/>
</dbReference>
<dbReference type="Gene3D" id="1.20.120.1770">
    <property type="match status" value="1"/>
</dbReference>
<evidence type="ECO:0000313" key="14">
    <source>
        <dbReference type="EMBL" id="CAH1640269.1"/>
    </source>
</evidence>
<evidence type="ECO:0000256" key="9">
    <source>
        <dbReference type="ARBA" id="ARBA00023004"/>
    </source>
</evidence>
<sequence length="239" mass="26966">MSTENTDNHINEEKVIPSSKIGENLCLISVRLTINLLIHVLIFLIVFICLWFACSTEINLFNLHIILCVLGYQFFMCHGTLVMSQYNAWTMFIARRYKKHFHWVLQVLAFALVTTGTVFVILQKDTHFTSIHGILGLAALVLAFVSLLNGILVMFSHKVSSSAIGMFWIKFFHYLSGVASILVGTGSLCAAFNYDSFKTWTGEGDGFILTLMVLTCLFSVLITLDFWIATGIKFRTRSK</sequence>
<keyword evidence="6" id="KW-0479">Metal-binding</keyword>
<feature type="transmembrane region" description="Helical" evidence="12">
    <location>
        <begin position="206"/>
        <end position="229"/>
    </location>
</feature>
<feature type="transmembrane region" description="Helical" evidence="12">
    <location>
        <begin position="103"/>
        <end position="122"/>
    </location>
</feature>
<keyword evidence="15" id="KW-1185">Reference proteome</keyword>
<evidence type="ECO:0000259" key="13">
    <source>
        <dbReference type="PROSITE" id="PS50939"/>
    </source>
</evidence>
<reference evidence="14" key="1">
    <citation type="submission" date="2022-02" db="EMBL/GenBank/DDBJ databases">
        <authorList>
            <person name="King R."/>
        </authorList>
    </citation>
    <scope>NUCLEOTIDE SEQUENCE</scope>
</reference>
<comment type="cofactor">
    <cofactor evidence="1">
        <name>heme b</name>
        <dbReference type="ChEBI" id="CHEBI:60344"/>
    </cofactor>
</comment>
<feature type="transmembrane region" description="Helical" evidence="12">
    <location>
        <begin position="59"/>
        <end position="82"/>
    </location>
</feature>
<dbReference type="AlphaFoldDB" id="A0A9P0N3K6"/>
<evidence type="ECO:0000256" key="8">
    <source>
        <dbReference type="ARBA" id="ARBA00022989"/>
    </source>
</evidence>
<dbReference type="InterPro" id="IPR045150">
    <property type="entry name" value="CYB561D1/2"/>
</dbReference>
<dbReference type="EMBL" id="LR824551">
    <property type="protein sequence ID" value="CAH1640269.1"/>
    <property type="molecule type" value="Genomic_DNA"/>
</dbReference>
<accession>A0A9P0N3K6</accession>
<dbReference type="SMART" id="SM00665">
    <property type="entry name" value="B561"/>
    <property type="match status" value="1"/>
</dbReference>
<evidence type="ECO:0000256" key="3">
    <source>
        <dbReference type="ARBA" id="ARBA00022448"/>
    </source>
</evidence>
<keyword evidence="7" id="KW-0249">Electron transport</keyword>
<evidence type="ECO:0000313" key="15">
    <source>
        <dbReference type="Proteomes" id="UP001153321"/>
    </source>
</evidence>
<dbReference type="PANTHER" id="PTHR15422:SF45">
    <property type="entry name" value="CYTOCHROME B561 DOMAIN-CONTAINING PROTEIN"/>
    <property type="match status" value="1"/>
</dbReference>
<evidence type="ECO:0000256" key="7">
    <source>
        <dbReference type="ARBA" id="ARBA00022982"/>
    </source>
</evidence>
<evidence type="ECO:0000256" key="11">
    <source>
        <dbReference type="ARBA" id="ARBA00024225"/>
    </source>
</evidence>
<dbReference type="PROSITE" id="PS50939">
    <property type="entry name" value="CYTOCHROME_B561"/>
    <property type="match status" value="1"/>
</dbReference>
<keyword evidence="8 12" id="KW-1133">Transmembrane helix</keyword>
<evidence type="ECO:0000256" key="12">
    <source>
        <dbReference type="SAM" id="Phobius"/>
    </source>
</evidence>
<evidence type="ECO:0000256" key="10">
    <source>
        <dbReference type="ARBA" id="ARBA00023136"/>
    </source>
</evidence>
<keyword evidence="3" id="KW-0813">Transport</keyword>
<evidence type="ECO:0000256" key="5">
    <source>
        <dbReference type="ARBA" id="ARBA00022692"/>
    </source>
</evidence>
<dbReference type="InterPro" id="IPR006593">
    <property type="entry name" value="Cyt_b561/ferric_Rdtase_TM"/>
</dbReference>
<feature type="transmembrane region" description="Helical" evidence="12">
    <location>
        <begin position="167"/>
        <end position="194"/>
    </location>
</feature>
<comment type="subcellular location">
    <subcellularLocation>
        <location evidence="2">Membrane</location>
        <topology evidence="2">Multi-pass membrane protein</topology>
    </subcellularLocation>
</comment>
<proteinExistence type="predicted"/>
<dbReference type="GO" id="GO:0140575">
    <property type="term" value="F:transmembrane monodehydroascorbate reductase activity"/>
    <property type="evidence" value="ECO:0007669"/>
    <property type="project" value="InterPro"/>
</dbReference>
<dbReference type="GO" id="GO:0046872">
    <property type="term" value="F:metal ion binding"/>
    <property type="evidence" value="ECO:0007669"/>
    <property type="project" value="UniProtKB-KW"/>
</dbReference>